<dbReference type="AlphaFoldDB" id="A0AAW9HB93"/>
<dbReference type="InterPro" id="IPR051050">
    <property type="entry name" value="Lipid_II_flippase_MurJ/MviN"/>
</dbReference>
<evidence type="ECO:0000256" key="1">
    <source>
        <dbReference type="ARBA" id="ARBA00004651"/>
    </source>
</evidence>
<keyword evidence="5" id="KW-0573">Peptidoglycan synthesis</keyword>
<dbReference type="GO" id="GO:0005886">
    <property type="term" value="C:plasma membrane"/>
    <property type="evidence" value="ECO:0007669"/>
    <property type="project" value="UniProtKB-SubCell"/>
</dbReference>
<feature type="transmembrane region" description="Helical" evidence="8">
    <location>
        <begin position="162"/>
        <end position="182"/>
    </location>
</feature>
<dbReference type="PRINTS" id="PR01806">
    <property type="entry name" value="VIRFACTRMVIN"/>
</dbReference>
<dbReference type="EMBL" id="JAWNFV010000002">
    <property type="protein sequence ID" value="MDY5139918.1"/>
    <property type="molecule type" value="Genomic_DNA"/>
</dbReference>
<feature type="transmembrane region" description="Helical" evidence="8">
    <location>
        <begin position="490"/>
        <end position="515"/>
    </location>
</feature>
<dbReference type="PANTHER" id="PTHR47019:SF1">
    <property type="entry name" value="LIPID II FLIPPASE MURJ"/>
    <property type="match status" value="1"/>
</dbReference>
<evidence type="ECO:0000256" key="3">
    <source>
        <dbReference type="ARBA" id="ARBA00022692"/>
    </source>
</evidence>
<evidence type="ECO:0000256" key="4">
    <source>
        <dbReference type="ARBA" id="ARBA00022960"/>
    </source>
</evidence>
<feature type="transmembrane region" description="Helical" evidence="8">
    <location>
        <begin position="422"/>
        <end position="445"/>
    </location>
</feature>
<evidence type="ECO:0000256" key="8">
    <source>
        <dbReference type="SAM" id="Phobius"/>
    </source>
</evidence>
<proteinExistence type="predicted"/>
<feature type="transmembrane region" description="Helical" evidence="8">
    <location>
        <begin position="357"/>
        <end position="377"/>
    </location>
</feature>
<dbReference type="Proteomes" id="UP001288320">
    <property type="component" value="Unassembled WGS sequence"/>
</dbReference>
<feature type="transmembrane region" description="Helical" evidence="8">
    <location>
        <begin position="457"/>
        <end position="478"/>
    </location>
</feature>
<dbReference type="GO" id="GO:0008360">
    <property type="term" value="P:regulation of cell shape"/>
    <property type="evidence" value="ECO:0007669"/>
    <property type="project" value="UniProtKB-KW"/>
</dbReference>
<feature type="transmembrane region" description="Helical" evidence="8">
    <location>
        <begin position="328"/>
        <end position="351"/>
    </location>
</feature>
<evidence type="ECO:0000313" key="9">
    <source>
        <dbReference type="EMBL" id="MDY5139918.1"/>
    </source>
</evidence>
<feature type="transmembrane region" description="Helical" evidence="8">
    <location>
        <begin position="288"/>
        <end position="307"/>
    </location>
</feature>
<feature type="transmembrane region" description="Helical" evidence="8">
    <location>
        <begin position="90"/>
        <end position="114"/>
    </location>
</feature>
<protein>
    <submittedName>
        <fullName evidence="9">Lipid II flippase MurJ</fullName>
    </submittedName>
</protein>
<feature type="transmembrane region" description="Helical" evidence="8">
    <location>
        <begin position="244"/>
        <end position="268"/>
    </location>
</feature>
<dbReference type="Pfam" id="PF03023">
    <property type="entry name" value="MurJ"/>
    <property type="match status" value="1"/>
</dbReference>
<organism evidence="9 12">
    <name type="scientific">Actinotignum timonense</name>
    <dbReference type="NCBI Taxonomy" id="1870995"/>
    <lineage>
        <taxon>Bacteria</taxon>
        <taxon>Bacillati</taxon>
        <taxon>Actinomycetota</taxon>
        <taxon>Actinomycetes</taxon>
        <taxon>Actinomycetales</taxon>
        <taxon>Actinomycetaceae</taxon>
        <taxon>Actinotignum</taxon>
    </lineage>
</organism>
<keyword evidence="3 8" id="KW-0812">Transmembrane</keyword>
<dbReference type="EMBL" id="JAWNFY010000010">
    <property type="protein sequence ID" value="MDY5146273.1"/>
    <property type="molecule type" value="Genomic_DNA"/>
</dbReference>
<reference evidence="9 11" key="1">
    <citation type="submission" date="2023-10" db="EMBL/GenBank/DDBJ databases">
        <title>Whole Genome based description of the genera Actinobaculum and Actinotignum reveals a complex phylogenetic relationship within the species included in the genus Actinotignum.</title>
        <authorList>
            <person name="Jensen C.S."/>
            <person name="Dargis R."/>
            <person name="Kemp M."/>
            <person name="Christensen J.J."/>
        </authorList>
    </citation>
    <scope>NUCLEOTIDE SEQUENCE</scope>
    <source>
        <strain evidence="10 11">SLA_B089</strain>
        <strain evidence="9">SLA_B245</strain>
    </source>
</reference>
<keyword evidence="6 8" id="KW-1133">Transmembrane helix</keyword>
<evidence type="ECO:0000256" key="6">
    <source>
        <dbReference type="ARBA" id="ARBA00022989"/>
    </source>
</evidence>
<feature type="transmembrane region" description="Helical" evidence="8">
    <location>
        <begin position="54"/>
        <end position="78"/>
    </location>
</feature>
<evidence type="ECO:0000313" key="10">
    <source>
        <dbReference type="EMBL" id="MDY5146273.1"/>
    </source>
</evidence>
<keyword evidence="2" id="KW-1003">Cell membrane</keyword>
<gene>
    <name evidence="9" type="ORF">R6G74_01115</name>
    <name evidence="10" type="ORF">R6P33_04450</name>
</gene>
<dbReference type="Proteomes" id="UP001284901">
    <property type="component" value="Unassembled WGS sequence"/>
</dbReference>
<dbReference type="GO" id="GO:0009252">
    <property type="term" value="P:peptidoglycan biosynthetic process"/>
    <property type="evidence" value="ECO:0007669"/>
    <property type="project" value="UniProtKB-KW"/>
</dbReference>
<dbReference type="RefSeq" id="WP_087070733.1">
    <property type="nucleotide sequence ID" value="NZ_CAUPFC010000032.1"/>
</dbReference>
<evidence type="ECO:0000256" key="5">
    <source>
        <dbReference type="ARBA" id="ARBA00022984"/>
    </source>
</evidence>
<accession>A0AAW9HB93</accession>
<keyword evidence="4" id="KW-0133">Cell shape</keyword>
<dbReference type="GO" id="GO:0034204">
    <property type="term" value="P:lipid translocation"/>
    <property type="evidence" value="ECO:0007669"/>
    <property type="project" value="TreeGrafter"/>
</dbReference>
<keyword evidence="7 8" id="KW-0472">Membrane</keyword>
<dbReference type="PANTHER" id="PTHR47019">
    <property type="entry name" value="LIPID II FLIPPASE MURJ"/>
    <property type="match status" value="1"/>
</dbReference>
<keyword evidence="11" id="KW-1185">Reference proteome</keyword>
<dbReference type="GO" id="GO:0015648">
    <property type="term" value="F:lipid-linked peptidoglycan transporter activity"/>
    <property type="evidence" value="ECO:0007669"/>
    <property type="project" value="TreeGrafter"/>
</dbReference>
<evidence type="ECO:0000256" key="2">
    <source>
        <dbReference type="ARBA" id="ARBA00022475"/>
    </source>
</evidence>
<evidence type="ECO:0000256" key="7">
    <source>
        <dbReference type="ARBA" id="ARBA00023136"/>
    </source>
</evidence>
<evidence type="ECO:0000313" key="11">
    <source>
        <dbReference type="Proteomes" id="UP001284901"/>
    </source>
</evidence>
<sequence length="546" mass="56041">MKKVLGTALGAAGTIAILTLLSRAMGFVRAWVQNGALGDSLAGESYSTANTVPNVLFEIAAGGALAAAVIPLVSGFLAKALAAEVSRTASALLTWVLAIGIPVAGLVTLGAHPIMEVLLGADSPAASVDFAATLLRIFAWQIPLYGLSVVCTGLLQAHKKFVLPALAPLLSSVTVIITFLIFTELAAGNQHDPARISRTALYVLAWGTTAGVAVFSLPQLIPVLRRITLRPTFRFPPGVGRRALRLSGAGLAGLLAQQIQIIAVMLFANARGDVGTYPVFTFANQLYMVPYAVLAVPIATAVFPRLAEAAAIPGRPGLARITARSSRLVFDIGLLCVALLVAVAEPAQALFAVARPVAHMDIAMLAMAPALLGYAFIYHGSRVLYAVEAARAVIIVNSAAWLSVVVVLMGAAGLGVRGRTEVLISIGAAMSVGMTVGGIGHIFAIRRAVGPGALRGVGYSLRIVLPAAVLAGGAGYATGRGILRWWGEGALGALGATGAAGALTLAIGGVALYLVDRRALRLARDAEAPSTQEMPAIAVALDEANT</sequence>
<evidence type="ECO:0000313" key="12">
    <source>
        <dbReference type="Proteomes" id="UP001288320"/>
    </source>
</evidence>
<dbReference type="GeneID" id="92814267"/>
<comment type="caution">
    <text evidence="9">The sequence shown here is derived from an EMBL/GenBank/DDBJ whole genome shotgun (WGS) entry which is preliminary data.</text>
</comment>
<feature type="transmembrane region" description="Helical" evidence="8">
    <location>
        <begin position="389"/>
        <end position="416"/>
    </location>
</feature>
<comment type="subcellular location">
    <subcellularLocation>
        <location evidence="1">Cell membrane</location>
        <topology evidence="1">Multi-pass membrane protein</topology>
    </subcellularLocation>
</comment>
<dbReference type="InterPro" id="IPR004268">
    <property type="entry name" value="MurJ"/>
</dbReference>
<feature type="transmembrane region" description="Helical" evidence="8">
    <location>
        <begin position="202"/>
        <end position="224"/>
    </location>
</feature>
<name>A0AAW9HB93_9ACTO</name>
<feature type="transmembrane region" description="Helical" evidence="8">
    <location>
        <begin position="134"/>
        <end position="155"/>
    </location>
</feature>